<dbReference type="InterPro" id="IPR011546">
    <property type="entry name" value="Pept_M41_FtsH_extracell"/>
</dbReference>
<dbReference type="EC" id="3.4.24.-" evidence="15"/>
<name>A0A401G3H2_9BACT</name>
<evidence type="ECO:0000256" key="3">
    <source>
        <dbReference type="ARBA" id="ARBA00022475"/>
    </source>
</evidence>
<keyword evidence="4 15" id="KW-0645">Protease</keyword>
<dbReference type="Gene3D" id="3.30.720.210">
    <property type="match status" value="1"/>
</dbReference>
<feature type="binding site" evidence="15">
    <location>
        <position position="419"/>
    </location>
    <ligand>
        <name>Zn(2+)</name>
        <dbReference type="ChEBI" id="CHEBI:29105"/>
        <note>catalytic</note>
    </ligand>
</feature>
<evidence type="ECO:0000256" key="10">
    <source>
        <dbReference type="ARBA" id="ARBA00022840"/>
    </source>
</evidence>
<dbReference type="Pfam" id="PF00004">
    <property type="entry name" value="AAA"/>
    <property type="match status" value="1"/>
</dbReference>
<comment type="subunit">
    <text evidence="15">Homohexamer.</text>
</comment>
<evidence type="ECO:0000256" key="2">
    <source>
        <dbReference type="ARBA" id="ARBA00010044"/>
    </source>
</evidence>
<dbReference type="PROSITE" id="PS00674">
    <property type="entry name" value="AAA"/>
    <property type="match status" value="1"/>
</dbReference>
<dbReference type="Pfam" id="PF17862">
    <property type="entry name" value="AAA_lid_3"/>
    <property type="match status" value="1"/>
</dbReference>
<dbReference type="CDD" id="cd19501">
    <property type="entry name" value="RecA-like_FtsH"/>
    <property type="match status" value="1"/>
</dbReference>
<evidence type="ECO:0000256" key="9">
    <source>
        <dbReference type="ARBA" id="ARBA00022833"/>
    </source>
</evidence>
<evidence type="ECO:0000256" key="16">
    <source>
        <dbReference type="RuleBase" id="RU003651"/>
    </source>
</evidence>
<keyword evidence="13 15" id="KW-0472">Membrane</keyword>
<feature type="binding site" evidence="15">
    <location>
        <begin position="193"/>
        <end position="200"/>
    </location>
    <ligand>
        <name>ATP</name>
        <dbReference type="ChEBI" id="CHEBI:30616"/>
    </ligand>
</feature>
<feature type="active site" evidence="15">
    <location>
        <position position="416"/>
    </location>
</feature>
<reference evidence="20" key="1">
    <citation type="submission" date="2017-11" db="EMBL/GenBank/DDBJ databases">
        <authorList>
            <person name="Watanabe M."/>
            <person name="Kojima H."/>
        </authorList>
    </citation>
    <scope>NUCLEOTIDE SEQUENCE [LARGE SCALE GENOMIC DNA]</scope>
    <source>
        <strain evidence="20">Tokyo 01</strain>
    </source>
</reference>
<evidence type="ECO:0000256" key="17">
    <source>
        <dbReference type="SAM" id="MobiDB-lite"/>
    </source>
</evidence>
<dbReference type="PANTHER" id="PTHR23076:SF97">
    <property type="entry name" value="ATP-DEPENDENT ZINC METALLOPROTEASE YME1L1"/>
    <property type="match status" value="1"/>
</dbReference>
<organism evidence="19 20">
    <name type="scientific">Desulfonema ishimotonii</name>
    <dbReference type="NCBI Taxonomy" id="45657"/>
    <lineage>
        <taxon>Bacteria</taxon>
        <taxon>Pseudomonadati</taxon>
        <taxon>Thermodesulfobacteriota</taxon>
        <taxon>Desulfobacteria</taxon>
        <taxon>Desulfobacterales</taxon>
        <taxon>Desulfococcaceae</taxon>
        <taxon>Desulfonema</taxon>
    </lineage>
</organism>
<keyword evidence="3 15" id="KW-1003">Cell membrane</keyword>
<keyword evidence="10 15" id="KW-0067">ATP-binding</keyword>
<dbReference type="FunFam" id="1.20.58.760:FF:000001">
    <property type="entry name" value="ATP-dependent zinc metalloprotease FtsH"/>
    <property type="match status" value="1"/>
</dbReference>
<feature type="domain" description="AAA+ ATPase" evidence="18">
    <location>
        <begin position="185"/>
        <end position="324"/>
    </location>
</feature>
<dbReference type="InterPro" id="IPR003593">
    <property type="entry name" value="AAA+_ATPase"/>
</dbReference>
<dbReference type="Pfam" id="PF01434">
    <property type="entry name" value="Peptidase_M41"/>
    <property type="match status" value="1"/>
</dbReference>
<keyword evidence="11 15" id="KW-1133">Transmembrane helix</keyword>
<dbReference type="InterPro" id="IPR037219">
    <property type="entry name" value="Peptidase_M41-like"/>
</dbReference>
<evidence type="ECO:0000256" key="14">
    <source>
        <dbReference type="ARBA" id="ARBA00061570"/>
    </source>
</evidence>
<keyword evidence="8 15" id="KW-0378">Hydrolase</keyword>
<dbReference type="Gene3D" id="1.20.58.760">
    <property type="entry name" value="Peptidase M41"/>
    <property type="match status" value="1"/>
</dbReference>
<dbReference type="InterPro" id="IPR003960">
    <property type="entry name" value="ATPase_AAA_CS"/>
</dbReference>
<comment type="cofactor">
    <cofactor evidence="15">
        <name>Zn(2+)</name>
        <dbReference type="ChEBI" id="CHEBI:29105"/>
    </cofactor>
    <text evidence="15">Binds 1 zinc ion per subunit.</text>
</comment>
<dbReference type="EMBL" id="BEXT01000001">
    <property type="protein sequence ID" value="GBC63792.1"/>
    <property type="molecule type" value="Genomic_DNA"/>
</dbReference>
<dbReference type="Gene3D" id="3.40.50.300">
    <property type="entry name" value="P-loop containing nucleotide triphosphate hydrolases"/>
    <property type="match status" value="1"/>
</dbReference>
<evidence type="ECO:0000256" key="12">
    <source>
        <dbReference type="ARBA" id="ARBA00023049"/>
    </source>
</evidence>
<keyword evidence="12 15" id="KW-0482">Metalloprotease</keyword>
<keyword evidence="9 15" id="KW-0862">Zinc</keyword>
<dbReference type="GO" id="GO:0008270">
    <property type="term" value="F:zinc ion binding"/>
    <property type="evidence" value="ECO:0007669"/>
    <property type="project" value="UniProtKB-UniRule"/>
</dbReference>
<evidence type="ECO:0000256" key="4">
    <source>
        <dbReference type="ARBA" id="ARBA00022670"/>
    </source>
</evidence>
<dbReference type="OrthoDB" id="9809379at2"/>
<dbReference type="PANTHER" id="PTHR23076">
    <property type="entry name" value="METALLOPROTEASE M41 FTSH"/>
    <property type="match status" value="1"/>
</dbReference>
<dbReference type="AlphaFoldDB" id="A0A401G3H2"/>
<evidence type="ECO:0000256" key="7">
    <source>
        <dbReference type="ARBA" id="ARBA00022741"/>
    </source>
</evidence>
<evidence type="ECO:0000256" key="8">
    <source>
        <dbReference type="ARBA" id="ARBA00022801"/>
    </source>
</evidence>
<keyword evidence="19" id="KW-0132">Cell division</keyword>
<evidence type="ECO:0000256" key="5">
    <source>
        <dbReference type="ARBA" id="ARBA00022692"/>
    </source>
</evidence>
<keyword evidence="20" id="KW-1185">Reference proteome</keyword>
<dbReference type="NCBIfam" id="TIGR01241">
    <property type="entry name" value="FtsH_fam"/>
    <property type="match status" value="1"/>
</dbReference>
<protein>
    <recommendedName>
        <fullName evidence="15">ATP-dependent zinc metalloprotease FtsH</fullName>
        <ecNumber evidence="15">3.4.24.-</ecNumber>
    </recommendedName>
</protein>
<dbReference type="HAMAP" id="MF_01458">
    <property type="entry name" value="FtsH"/>
    <property type="match status" value="1"/>
</dbReference>
<dbReference type="InterPro" id="IPR005936">
    <property type="entry name" value="FtsH"/>
</dbReference>
<dbReference type="SUPFAM" id="SSF140990">
    <property type="entry name" value="FtsH protease domain-like"/>
    <property type="match status" value="1"/>
</dbReference>
<dbReference type="FunFam" id="3.40.50.300:FF:000001">
    <property type="entry name" value="ATP-dependent zinc metalloprotease FtsH"/>
    <property type="match status" value="1"/>
</dbReference>
<dbReference type="GO" id="GO:0051301">
    <property type="term" value="P:cell division"/>
    <property type="evidence" value="ECO:0007669"/>
    <property type="project" value="UniProtKB-KW"/>
</dbReference>
<evidence type="ECO:0000259" key="18">
    <source>
        <dbReference type="SMART" id="SM00382"/>
    </source>
</evidence>
<evidence type="ECO:0000256" key="13">
    <source>
        <dbReference type="ARBA" id="ARBA00023136"/>
    </source>
</evidence>
<comment type="similarity">
    <text evidence="16">Belongs to the AAA ATPase family.</text>
</comment>
<evidence type="ECO:0000256" key="1">
    <source>
        <dbReference type="ARBA" id="ARBA00004370"/>
    </source>
</evidence>
<evidence type="ECO:0000256" key="6">
    <source>
        <dbReference type="ARBA" id="ARBA00022723"/>
    </source>
</evidence>
<dbReference type="Proteomes" id="UP000288096">
    <property type="component" value="Unassembled WGS sequence"/>
</dbReference>
<comment type="similarity">
    <text evidence="2 15">In the C-terminal section; belongs to the peptidase M41 family.</text>
</comment>
<proteinExistence type="inferred from homology"/>
<feature type="compositionally biased region" description="Basic and acidic residues" evidence="17">
    <location>
        <begin position="613"/>
        <end position="633"/>
    </location>
</feature>
<dbReference type="InterPro" id="IPR041569">
    <property type="entry name" value="AAA_lid_3"/>
</dbReference>
<dbReference type="InterPro" id="IPR003959">
    <property type="entry name" value="ATPase_AAA_core"/>
</dbReference>
<sequence length="633" mass="70521">MNPFYKNLALWLVITLMMIMLYNLFNQQNITETSLSYTEFLTMVDAGDVSEVVIQGQELAVTDSARKRFKIYAPQDNDLIRRLEDKKVRIKARPPAENPWYMSVLVSWFPMMVLIGVWIFFMRQMQSGGGKAMSFGKSRARLMSDQSEKVTFEDVAGIDEAKEELGEIVEFLKDPKKFTRLGGRIPKGVLLMGPPGTGKTLLGRAIAGEAGVPFFSISGSDFVEMFVGVGASRVRDLFLQGKKNAPCIIFIDEIDAVGRHRGAGLGGGHDEREQTLNQLLVEMDGFESNEGVILVSATNRPDVLDPALMRPGRFDRQVVVALPDVAGREKILRVHMKKSPVGKDVDLTTLAKGTPGFSGADLENLVNEAALYAAKRNKSKIEMIDFEDAKDKVYMGLERKSMVLTDEDKKVTAYHEGGHALVARFMHGTDPVNKITIIPRGRALGVTWYLPEEKYTIFKEQYENKLAYTLGGRAAEEIIFGKITAGASNDIKQATQLAENMVRVWGMSEKLGPISYAKGGEQVFLGREIAQNRDHSEEVARTIDTEISQIIHTAHQRARKTLEENVDILHKLTELLLEKETIMGAELDDLILAMRPGIRLPALYSDSDAEETEMARKPEADAGDDDLLKEKEV</sequence>
<evidence type="ECO:0000313" key="20">
    <source>
        <dbReference type="Proteomes" id="UP000288096"/>
    </source>
</evidence>
<keyword evidence="19" id="KW-0131">Cell cycle</keyword>
<dbReference type="Gene3D" id="1.10.8.60">
    <property type="match status" value="1"/>
</dbReference>
<feature type="binding site" evidence="15">
    <location>
        <position position="490"/>
    </location>
    <ligand>
        <name>Zn(2+)</name>
        <dbReference type="ChEBI" id="CHEBI:29105"/>
        <note>catalytic</note>
    </ligand>
</feature>
<dbReference type="GO" id="GO:0005524">
    <property type="term" value="F:ATP binding"/>
    <property type="evidence" value="ECO:0007669"/>
    <property type="project" value="UniProtKB-UniRule"/>
</dbReference>
<feature type="region of interest" description="Disordered" evidence="17">
    <location>
        <begin position="605"/>
        <end position="633"/>
    </location>
</feature>
<keyword evidence="7 15" id="KW-0547">Nucleotide-binding</keyword>
<accession>A0A401G3H2</accession>
<dbReference type="SMART" id="SM00382">
    <property type="entry name" value="AAA"/>
    <property type="match status" value="1"/>
</dbReference>
<dbReference type="InterPro" id="IPR000642">
    <property type="entry name" value="Peptidase_M41"/>
</dbReference>
<comment type="subcellular location">
    <subcellularLocation>
        <location evidence="15">Cell membrane</location>
        <topology evidence="15">Multi-pass membrane protein</topology>
        <orientation evidence="15">Cytoplasmic side</orientation>
    </subcellularLocation>
    <subcellularLocation>
        <location evidence="1">Membrane</location>
    </subcellularLocation>
</comment>
<dbReference type="InterPro" id="IPR027417">
    <property type="entry name" value="P-loop_NTPase"/>
</dbReference>
<dbReference type="SUPFAM" id="SSF52540">
    <property type="entry name" value="P-loop containing nucleoside triphosphate hydrolases"/>
    <property type="match status" value="1"/>
</dbReference>
<comment type="caution">
    <text evidence="19">The sequence shown here is derived from an EMBL/GenBank/DDBJ whole genome shotgun (WGS) entry which is preliminary data.</text>
</comment>
<evidence type="ECO:0000313" key="19">
    <source>
        <dbReference type="EMBL" id="GBC63792.1"/>
    </source>
</evidence>
<dbReference type="GO" id="GO:0030163">
    <property type="term" value="P:protein catabolic process"/>
    <property type="evidence" value="ECO:0007669"/>
    <property type="project" value="UniProtKB-UniRule"/>
</dbReference>
<dbReference type="RefSeq" id="WP_124330830.1">
    <property type="nucleotide sequence ID" value="NZ_BEXT01000001.1"/>
</dbReference>
<feature type="transmembrane region" description="Helical" evidence="15">
    <location>
        <begin position="7"/>
        <end position="25"/>
    </location>
</feature>
<dbReference type="GO" id="GO:0004176">
    <property type="term" value="F:ATP-dependent peptidase activity"/>
    <property type="evidence" value="ECO:0007669"/>
    <property type="project" value="InterPro"/>
</dbReference>
<dbReference type="FunFam" id="1.10.8.60:FF:000001">
    <property type="entry name" value="ATP-dependent zinc metalloprotease FtsH"/>
    <property type="match status" value="1"/>
</dbReference>
<dbReference type="GO" id="GO:0005886">
    <property type="term" value="C:plasma membrane"/>
    <property type="evidence" value="ECO:0007669"/>
    <property type="project" value="UniProtKB-SubCell"/>
</dbReference>
<dbReference type="Pfam" id="PF06480">
    <property type="entry name" value="FtsH_ext"/>
    <property type="match status" value="1"/>
</dbReference>
<comment type="function">
    <text evidence="15">Acts as a processive, ATP-dependent zinc metallopeptidase for both cytoplasmic and membrane proteins. Plays a role in the quality control of integral membrane proteins.</text>
</comment>
<dbReference type="GO" id="GO:0006508">
    <property type="term" value="P:proteolysis"/>
    <property type="evidence" value="ECO:0007669"/>
    <property type="project" value="UniProtKB-KW"/>
</dbReference>
<keyword evidence="5 15" id="KW-0812">Transmembrane</keyword>
<keyword evidence="6 15" id="KW-0479">Metal-binding</keyword>
<comment type="similarity">
    <text evidence="14 15">In the central section; belongs to the AAA ATPase family.</text>
</comment>
<evidence type="ECO:0000256" key="15">
    <source>
        <dbReference type="HAMAP-Rule" id="MF_01458"/>
    </source>
</evidence>
<evidence type="ECO:0000256" key="11">
    <source>
        <dbReference type="ARBA" id="ARBA00022989"/>
    </source>
</evidence>
<dbReference type="GO" id="GO:0016887">
    <property type="term" value="F:ATP hydrolysis activity"/>
    <property type="evidence" value="ECO:0007669"/>
    <property type="project" value="UniProtKB-UniRule"/>
</dbReference>
<feature type="binding site" evidence="15">
    <location>
        <position position="415"/>
    </location>
    <ligand>
        <name>Zn(2+)</name>
        <dbReference type="ChEBI" id="CHEBI:29105"/>
        <note>catalytic</note>
    </ligand>
</feature>
<dbReference type="GO" id="GO:0004222">
    <property type="term" value="F:metalloendopeptidase activity"/>
    <property type="evidence" value="ECO:0007669"/>
    <property type="project" value="InterPro"/>
</dbReference>
<feature type="transmembrane region" description="Helical" evidence="15">
    <location>
        <begin position="100"/>
        <end position="121"/>
    </location>
</feature>
<gene>
    <name evidence="15" type="primary">ftsH</name>
    <name evidence="19" type="ORF">DENIS_4790</name>
</gene>
<reference evidence="20" key="2">
    <citation type="submission" date="2019-01" db="EMBL/GenBank/DDBJ databases">
        <title>Genome sequence of Desulfonema ishimotonii strain Tokyo 01.</title>
        <authorList>
            <person name="Fukui M."/>
        </authorList>
    </citation>
    <scope>NUCLEOTIDE SEQUENCE [LARGE SCALE GENOMIC DNA]</scope>
    <source>
        <strain evidence="20">Tokyo 01</strain>
    </source>
</reference>